<sequence length="279" mass="31061">MPYKLIITAGPSLDEETHQIVHVNSETSVPLSSDNFSGQVTVRVAHFRGLAPHGTEPIPNSPYFEKECNATFSIDASGVYKTQSLTADDLLFGIVFRTSITDRLPSTYKLGVRALQWFNPNIDFQLEGEKPTVLAPLLALVSRVNVTALSPESESELSTIPTRPENSHPDSLSPSGPGIPEKSWFSFGPSLDPRRARHKFYSNEDVRRETIIGSNNILSIDMNNGFLDFRDLSLRIPGMPFNVGLGPYMNGRPVQYCCMSRDKTKVYWCVVFTLMEDEG</sequence>
<feature type="compositionally biased region" description="Polar residues" evidence="1">
    <location>
        <begin position="152"/>
        <end position="161"/>
    </location>
</feature>
<organism evidence="3 4">
    <name type="scientific">Hydnum rufescens UP504</name>
    <dbReference type="NCBI Taxonomy" id="1448309"/>
    <lineage>
        <taxon>Eukaryota</taxon>
        <taxon>Fungi</taxon>
        <taxon>Dikarya</taxon>
        <taxon>Basidiomycota</taxon>
        <taxon>Agaricomycotina</taxon>
        <taxon>Agaricomycetes</taxon>
        <taxon>Cantharellales</taxon>
        <taxon>Hydnaceae</taxon>
        <taxon>Hydnum</taxon>
    </lineage>
</organism>
<dbReference type="Pfam" id="PF08588">
    <property type="entry name" value="Duc1"/>
    <property type="match status" value="1"/>
</dbReference>
<protein>
    <recommendedName>
        <fullName evidence="2">Domain of unknown function at the cortex 1 domain-containing protein</fullName>
    </recommendedName>
</protein>
<evidence type="ECO:0000313" key="4">
    <source>
        <dbReference type="Proteomes" id="UP000886523"/>
    </source>
</evidence>
<dbReference type="PANTHER" id="PTHR34826">
    <property type="entry name" value="UPF0590 PROTEIN C409.17C"/>
    <property type="match status" value="1"/>
</dbReference>
<dbReference type="AlphaFoldDB" id="A0A9P6AVW4"/>
<gene>
    <name evidence="3" type="ORF">BS47DRAFT_1297238</name>
</gene>
<feature type="domain" description="Domain of unknown function at the cortex 1" evidence="2">
    <location>
        <begin position="5"/>
        <end position="274"/>
    </location>
</feature>
<keyword evidence="4" id="KW-1185">Reference proteome</keyword>
<name>A0A9P6AVW4_9AGAM</name>
<dbReference type="OrthoDB" id="2119945at2759"/>
<dbReference type="Proteomes" id="UP000886523">
    <property type="component" value="Unassembled WGS sequence"/>
</dbReference>
<accession>A0A9P6AVW4</accession>
<feature type="region of interest" description="Disordered" evidence="1">
    <location>
        <begin position="152"/>
        <end position="180"/>
    </location>
</feature>
<evidence type="ECO:0000259" key="2">
    <source>
        <dbReference type="Pfam" id="PF08588"/>
    </source>
</evidence>
<dbReference type="PANTHER" id="PTHR34826:SF2">
    <property type="entry name" value="UPF0590 PROTEIN C409.17C"/>
    <property type="match status" value="1"/>
</dbReference>
<evidence type="ECO:0000313" key="3">
    <source>
        <dbReference type="EMBL" id="KAF9512759.1"/>
    </source>
</evidence>
<dbReference type="EMBL" id="MU128982">
    <property type="protein sequence ID" value="KAF9512759.1"/>
    <property type="molecule type" value="Genomic_DNA"/>
</dbReference>
<dbReference type="InterPro" id="IPR013897">
    <property type="entry name" value="Duc1"/>
</dbReference>
<reference evidence="3" key="1">
    <citation type="journal article" date="2020" name="Nat. Commun.">
        <title>Large-scale genome sequencing of mycorrhizal fungi provides insights into the early evolution of symbiotic traits.</title>
        <authorList>
            <person name="Miyauchi S."/>
            <person name="Kiss E."/>
            <person name="Kuo A."/>
            <person name="Drula E."/>
            <person name="Kohler A."/>
            <person name="Sanchez-Garcia M."/>
            <person name="Morin E."/>
            <person name="Andreopoulos B."/>
            <person name="Barry K.W."/>
            <person name="Bonito G."/>
            <person name="Buee M."/>
            <person name="Carver A."/>
            <person name="Chen C."/>
            <person name="Cichocki N."/>
            <person name="Clum A."/>
            <person name="Culley D."/>
            <person name="Crous P.W."/>
            <person name="Fauchery L."/>
            <person name="Girlanda M."/>
            <person name="Hayes R.D."/>
            <person name="Keri Z."/>
            <person name="LaButti K."/>
            <person name="Lipzen A."/>
            <person name="Lombard V."/>
            <person name="Magnuson J."/>
            <person name="Maillard F."/>
            <person name="Murat C."/>
            <person name="Nolan M."/>
            <person name="Ohm R.A."/>
            <person name="Pangilinan J."/>
            <person name="Pereira M.F."/>
            <person name="Perotto S."/>
            <person name="Peter M."/>
            <person name="Pfister S."/>
            <person name="Riley R."/>
            <person name="Sitrit Y."/>
            <person name="Stielow J.B."/>
            <person name="Szollosi G."/>
            <person name="Zifcakova L."/>
            <person name="Stursova M."/>
            <person name="Spatafora J.W."/>
            <person name="Tedersoo L."/>
            <person name="Vaario L.M."/>
            <person name="Yamada A."/>
            <person name="Yan M."/>
            <person name="Wang P."/>
            <person name="Xu J."/>
            <person name="Bruns T."/>
            <person name="Baldrian P."/>
            <person name="Vilgalys R."/>
            <person name="Dunand C."/>
            <person name="Henrissat B."/>
            <person name="Grigoriev I.V."/>
            <person name="Hibbett D."/>
            <person name="Nagy L.G."/>
            <person name="Martin F.M."/>
        </authorList>
    </citation>
    <scope>NUCLEOTIDE SEQUENCE</scope>
    <source>
        <strain evidence="3">UP504</strain>
    </source>
</reference>
<proteinExistence type="predicted"/>
<comment type="caution">
    <text evidence="3">The sequence shown here is derived from an EMBL/GenBank/DDBJ whole genome shotgun (WGS) entry which is preliminary data.</text>
</comment>
<evidence type="ECO:0000256" key="1">
    <source>
        <dbReference type="SAM" id="MobiDB-lite"/>
    </source>
</evidence>